<keyword evidence="1" id="KW-0812">Transmembrane</keyword>
<evidence type="ECO:0008006" key="4">
    <source>
        <dbReference type="Google" id="ProtNLM"/>
    </source>
</evidence>
<keyword evidence="1" id="KW-1133">Transmembrane helix</keyword>
<keyword evidence="3" id="KW-1185">Reference proteome</keyword>
<proteinExistence type="predicted"/>
<reference evidence="2 3" key="1">
    <citation type="submission" date="2023-07" db="EMBL/GenBank/DDBJ databases">
        <title>Sequencing the genomes of 1000 actinobacteria strains.</title>
        <authorList>
            <person name="Klenk H.-P."/>
        </authorList>
    </citation>
    <scope>NUCLEOTIDE SEQUENCE [LARGE SCALE GENOMIC DNA]</scope>
    <source>
        <strain evidence="2 3">DSM 46740</strain>
    </source>
</reference>
<evidence type="ECO:0000313" key="2">
    <source>
        <dbReference type="EMBL" id="MDP9849127.1"/>
    </source>
</evidence>
<dbReference type="Gene3D" id="2.120.10.30">
    <property type="entry name" value="TolB, C-terminal domain"/>
    <property type="match status" value="1"/>
</dbReference>
<dbReference type="InterPro" id="IPR011042">
    <property type="entry name" value="6-blade_b-propeller_TolB-like"/>
</dbReference>
<keyword evidence="1" id="KW-0472">Membrane</keyword>
<gene>
    <name evidence="2" type="ORF">J2853_008338</name>
</gene>
<protein>
    <recommendedName>
        <fullName evidence="4">WD40-like Beta Propeller Repeat</fullName>
    </recommendedName>
</protein>
<evidence type="ECO:0000256" key="1">
    <source>
        <dbReference type="SAM" id="Phobius"/>
    </source>
</evidence>
<organism evidence="2 3">
    <name type="scientific">Streptosporangium lutulentum</name>
    <dbReference type="NCBI Taxonomy" id="1461250"/>
    <lineage>
        <taxon>Bacteria</taxon>
        <taxon>Bacillati</taxon>
        <taxon>Actinomycetota</taxon>
        <taxon>Actinomycetes</taxon>
        <taxon>Streptosporangiales</taxon>
        <taxon>Streptosporangiaceae</taxon>
        <taxon>Streptosporangium</taxon>
    </lineage>
</organism>
<dbReference type="RefSeq" id="WP_307566809.1">
    <property type="nucleotide sequence ID" value="NZ_JAUSQU010000001.1"/>
</dbReference>
<accession>A0ABT9QQW7</accession>
<dbReference type="EMBL" id="JAUSQU010000001">
    <property type="protein sequence ID" value="MDP9849127.1"/>
    <property type="molecule type" value="Genomic_DNA"/>
</dbReference>
<dbReference type="SUPFAM" id="SSF82171">
    <property type="entry name" value="DPP6 N-terminal domain-like"/>
    <property type="match status" value="1"/>
</dbReference>
<evidence type="ECO:0000313" key="3">
    <source>
        <dbReference type="Proteomes" id="UP001225356"/>
    </source>
</evidence>
<feature type="transmembrane region" description="Helical" evidence="1">
    <location>
        <begin position="40"/>
        <end position="60"/>
    </location>
</feature>
<sequence length="393" mass="41728">MTIDRLVEETLSEWSEEAGVPPDLASRAIGRRRRARARGVVALAGVTAAVTALILTVPSLNRAEDRPPPVVTEPQPALEVRADPGSPIPKTLVAAGDVAVYTYATISVDRSLAGGRTLMRRVWYLYDPVRKKYVKTPWARVDVAAGGKYAAVLESYPARRVGVMSTTGGEVRWTALDQPAGAVNWSPDGTKLLVTAYGTDPSVFSGADADQLPPGRTGFYVVTPGQERAAFHALPGGGGALSGTVVSDLGWSSDGSLIWETGEDGVHSRRFLDLEGRPAPAPAHEEGLPDTRTMLSPDGRLLAIERSAYPDPLVVRNLADGKVIPIPSSKDHHAVSMAAWADAGHVIAWACVPTGTPACPVIDHLALIPLHGGSPIRLTGSADFPWQPTFTRR</sequence>
<name>A0ABT9QQW7_9ACTN</name>
<comment type="caution">
    <text evidence="2">The sequence shown here is derived from an EMBL/GenBank/DDBJ whole genome shotgun (WGS) entry which is preliminary data.</text>
</comment>
<dbReference type="Proteomes" id="UP001225356">
    <property type="component" value="Unassembled WGS sequence"/>
</dbReference>